<dbReference type="AlphaFoldDB" id="A0A1B7MXF4"/>
<dbReference type="InParanoid" id="A0A1B7MXF4"/>
<keyword evidence="1" id="KW-0812">Transmembrane</keyword>
<evidence type="ECO:0008006" key="5">
    <source>
        <dbReference type="Google" id="ProtNLM"/>
    </source>
</evidence>
<dbReference type="OrthoDB" id="10480952at2759"/>
<dbReference type="Proteomes" id="UP000092154">
    <property type="component" value="Unassembled WGS sequence"/>
</dbReference>
<reference evidence="3 4" key="1">
    <citation type="submission" date="2016-06" db="EMBL/GenBank/DDBJ databases">
        <title>Comparative genomics of the ectomycorrhizal sister species Rhizopogon vinicolor and Rhizopogon vesiculosus (Basidiomycota: Boletales) reveals a divergence of the mating type B locus.</title>
        <authorList>
            <consortium name="DOE Joint Genome Institute"/>
            <person name="Mujic A.B."/>
            <person name="Kuo A."/>
            <person name="Tritt A."/>
            <person name="Lipzen A."/>
            <person name="Chen C."/>
            <person name="Johnson J."/>
            <person name="Sharma A."/>
            <person name="Barry K."/>
            <person name="Grigoriev I.V."/>
            <person name="Spatafora J.W."/>
        </authorList>
    </citation>
    <scope>NUCLEOTIDE SEQUENCE [LARGE SCALE GENOMIC DNA]</scope>
    <source>
        <strain evidence="3 4">AM-OR11-026</strain>
    </source>
</reference>
<feature type="signal peptide" evidence="2">
    <location>
        <begin position="1"/>
        <end position="22"/>
    </location>
</feature>
<organism evidence="3 4">
    <name type="scientific">Rhizopogon vinicolor AM-OR11-026</name>
    <dbReference type="NCBI Taxonomy" id="1314800"/>
    <lineage>
        <taxon>Eukaryota</taxon>
        <taxon>Fungi</taxon>
        <taxon>Dikarya</taxon>
        <taxon>Basidiomycota</taxon>
        <taxon>Agaricomycotina</taxon>
        <taxon>Agaricomycetes</taxon>
        <taxon>Agaricomycetidae</taxon>
        <taxon>Boletales</taxon>
        <taxon>Suillineae</taxon>
        <taxon>Rhizopogonaceae</taxon>
        <taxon>Rhizopogon</taxon>
    </lineage>
</organism>
<name>A0A1B7MXF4_9AGAM</name>
<keyword evidence="1" id="KW-1133">Transmembrane helix</keyword>
<feature type="chain" id="PRO_5008597644" description="Autophagy-related protein" evidence="2">
    <location>
        <begin position="23"/>
        <end position="165"/>
    </location>
</feature>
<evidence type="ECO:0000313" key="4">
    <source>
        <dbReference type="Proteomes" id="UP000092154"/>
    </source>
</evidence>
<dbReference type="EMBL" id="KV448362">
    <property type="protein sequence ID" value="OAX37285.1"/>
    <property type="molecule type" value="Genomic_DNA"/>
</dbReference>
<protein>
    <recommendedName>
        <fullName evidence="5">Autophagy-related protein</fullName>
    </recommendedName>
</protein>
<accession>A0A1B7MXF4</accession>
<gene>
    <name evidence="3" type="ORF">K503DRAFT_783751</name>
</gene>
<keyword evidence="2" id="KW-0732">Signal</keyword>
<feature type="transmembrane region" description="Helical" evidence="1">
    <location>
        <begin position="88"/>
        <end position="106"/>
    </location>
</feature>
<feature type="transmembrane region" description="Helical" evidence="1">
    <location>
        <begin position="127"/>
        <end position="147"/>
    </location>
</feature>
<evidence type="ECO:0000256" key="2">
    <source>
        <dbReference type="SAM" id="SignalP"/>
    </source>
</evidence>
<evidence type="ECO:0000313" key="3">
    <source>
        <dbReference type="EMBL" id="OAX37285.1"/>
    </source>
</evidence>
<sequence length="165" mass="18020">MEENIGLASSLLCFLFFFLTFGREHTTPTNTNELVRTEVWCLAMLICEVPGDANPRSDLAELGLVAAHEHRADEHETASWGAQHVLKLINTLVYGMVAGTVTGLVYELSDNPSKFTLQPLSSDRNDVFMYMLPVLAIGICPLSSPIFRVKSVHGDGSQNPEAAIG</sequence>
<proteinExistence type="predicted"/>
<keyword evidence="1" id="KW-0472">Membrane</keyword>
<keyword evidence="4" id="KW-1185">Reference proteome</keyword>
<evidence type="ECO:0000256" key="1">
    <source>
        <dbReference type="SAM" id="Phobius"/>
    </source>
</evidence>